<dbReference type="Proteomes" id="UP000789702">
    <property type="component" value="Unassembled WGS sequence"/>
</dbReference>
<dbReference type="EMBL" id="CAJVPU010004041">
    <property type="protein sequence ID" value="CAG8527159.1"/>
    <property type="molecule type" value="Genomic_DNA"/>
</dbReference>
<organism evidence="1 2">
    <name type="scientific">Dentiscutata heterogama</name>
    <dbReference type="NCBI Taxonomy" id="1316150"/>
    <lineage>
        <taxon>Eukaryota</taxon>
        <taxon>Fungi</taxon>
        <taxon>Fungi incertae sedis</taxon>
        <taxon>Mucoromycota</taxon>
        <taxon>Glomeromycotina</taxon>
        <taxon>Glomeromycetes</taxon>
        <taxon>Diversisporales</taxon>
        <taxon>Gigasporaceae</taxon>
        <taxon>Dentiscutata</taxon>
    </lineage>
</organism>
<reference evidence="1" key="1">
    <citation type="submission" date="2021-06" db="EMBL/GenBank/DDBJ databases">
        <authorList>
            <person name="Kallberg Y."/>
            <person name="Tangrot J."/>
            <person name="Rosling A."/>
        </authorList>
    </citation>
    <scope>NUCLEOTIDE SEQUENCE</scope>
    <source>
        <strain evidence="1">IL203A</strain>
    </source>
</reference>
<sequence>MEFIEQSEKFSDSFEPISGSCNIRLDELNDTNLLIDEVIDLSNPAFVGNNNSFIESQSMVSTNSTQRVGAGNLNYNPADLH</sequence>
<evidence type="ECO:0000313" key="1">
    <source>
        <dbReference type="EMBL" id="CAG8527159.1"/>
    </source>
</evidence>
<name>A0ACA9LFX1_9GLOM</name>
<comment type="caution">
    <text evidence="1">The sequence shown here is derived from an EMBL/GenBank/DDBJ whole genome shotgun (WGS) entry which is preliminary data.</text>
</comment>
<evidence type="ECO:0000313" key="2">
    <source>
        <dbReference type="Proteomes" id="UP000789702"/>
    </source>
</evidence>
<proteinExistence type="predicted"/>
<accession>A0ACA9LFX1</accession>
<protein>
    <submittedName>
        <fullName evidence="1">17472_t:CDS:1</fullName>
    </submittedName>
</protein>
<keyword evidence="2" id="KW-1185">Reference proteome</keyword>
<gene>
    <name evidence="1" type="ORF">DHETER_LOCUS4197</name>
</gene>